<evidence type="ECO:0000313" key="1">
    <source>
        <dbReference type="EMBL" id="CAB4134889.1"/>
    </source>
</evidence>
<organism evidence="1">
    <name type="scientific">uncultured Caudovirales phage</name>
    <dbReference type="NCBI Taxonomy" id="2100421"/>
    <lineage>
        <taxon>Viruses</taxon>
        <taxon>Duplodnaviria</taxon>
        <taxon>Heunggongvirae</taxon>
        <taxon>Uroviricota</taxon>
        <taxon>Caudoviricetes</taxon>
        <taxon>Peduoviridae</taxon>
        <taxon>Maltschvirus</taxon>
        <taxon>Maltschvirus maltsch</taxon>
    </lineage>
</organism>
<evidence type="ECO:0000313" key="3">
    <source>
        <dbReference type="EMBL" id="CAB4192314.1"/>
    </source>
</evidence>
<evidence type="ECO:0008006" key="4">
    <source>
        <dbReference type="Google" id="ProtNLM"/>
    </source>
</evidence>
<evidence type="ECO:0000313" key="2">
    <source>
        <dbReference type="EMBL" id="CAB4174032.1"/>
    </source>
</evidence>
<reference evidence="1" key="1">
    <citation type="submission" date="2020-04" db="EMBL/GenBank/DDBJ databases">
        <authorList>
            <person name="Chiriac C."/>
            <person name="Salcher M."/>
            <person name="Ghai R."/>
            <person name="Kavagutti S V."/>
        </authorList>
    </citation>
    <scope>NUCLEOTIDE SEQUENCE</scope>
</reference>
<dbReference type="EMBL" id="LR797182">
    <property type="protein sequence ID" value="CAB4192314.1"/>
    <property type="molecule type" value="Genomic_DNA"/>
</dbReference>
<name>A0A6J5LT45_9CAUD</name>
<sequence>MTEMVAEGVHRCPGCGAWRSDSVRTPCKCGTPVMNIHEVAALLGCSTSQVKRLRYRGNLPKEDFIDSHRAPWWEVERIREWAAGRKPIRKYTKPVKVVTVVDDDPPVGKLPTCPDCGFAADRPGLPVLLHWRQCPRYRRSA</sequence>
<gene>
    <name evidence="3" type="ORF">UFOVP1231_21</name>
    <name evidence="1" type="ORF">UFOVP283_30</name>
    <name evidence="2" type="ORF">UFOVP957_18</name>
</gene>
<proteinExistence type="predicted"/>
<dbReference type="EMBL" id="LR796292">
    <property type="protein sequence ID" value="CAB4134889.1"/>
    <property type="molecule type" value="Genomic_DNA"/>
</dbReference>
<protein>
    <recommendedName>
        <fullName evidence="4">Helix-turn-helix domain containing protein</fullName>
    </recommendedName>
</protein>
<dbReference type="EMBL" id="LR796918">
    <property type="protein sequence ID" value="CAB4174032.1"/>
    <property type="molecule type" value="Genomic_DNA"/>
</dbReference>
<accession>A0A6J5LT45</accession>